<keyword evidence="1" id="KW-0732">Signal</keyword>
<dbReference type="CDD" id="cd23992">
    <property type="entry name" value="PBP_GOBP"/>
    <property type="match status" value="1"/>
</dbReference>
<dbReference type="GO" id="GO:0005549">
    <property type="term" value="F:odorant binding"/>
    <property type="evidence" value="ECO:0007669"/>
    <property type="project" value="InterPro"/>
</dbReference>
<dbReference type="SMART" id="SM00708">
    <property type="entry name" value="PhBP"/>
    <property type="match status" value="1"/>
</dbReference>
<feature type="signal peptide" evidence="1">
    <location>
        <begin position="1"/>
        <end position="21"/>
    </location>
</feature>
<reference evidence="2" key="1">
    <citation type="submission" date="2015-07" db="EMBL/GenBank/DDBJ databases">
        <title>Identification and expression pattern of odorant-binding protein gene in Phenacoccus solenopsis Tinsley.</title>
        <authorList>
            <person name="Zhao J."/>
        </authorList>
    </citation>
    <scope>NUCLEOTIDE SEQUENCE</scope>
</reference>
<evidence type="ECO:0000313" key="2">
    <source>
        <dbReference type="EMBL" id="ALS31061.1"/>
    </source>
</evidence>
<gene>
    <name evidence="2" type="primary">OBP11</name>
</gene>
<organism evidence="2">
    <name type="scientific">Phenacoccus solenopsis</name>
    <name type="common">Solenopsis mealybug</name>
    <dbReference type="NCBI Taxonomy" id="483260"/>
    <lineage>
        <taxon>Eukaryota</taxon>
        <taxon>Metazoa</taxon>
        <taxon>Ecdysozoa</taxon>
        <taxon>Arthropoda</taxon>
        <taxon>Hexapoda</taxon>
        <taxon>Insecta</taxon>
        <taxon>Pterygota</taxon>
        <taxon>Neoptera</taxon>
        <taxon>Paraneoptera</taxon>
        <taxon>Hemiptera</taxon>
        <taxon>Sternorrhyncha</taxon>
        <taxon>Coccoidea</taxon>
        <taxon>Pseudococcidae</taxon>
        <taxon>Phenacoccus</taxon>
    </lineage>
</organism>
<evidence type="ECO:0000256" key="1">
    <source>
        <dbReference type="SAM" id="SignalP"/>
    </source>
</evidence>
<proteinExistence type="evidence at transcript level"/>
<protein>
    <submittedName>
        <fullName evidence="2">Odorant-binding protein</fullName>
    </submittedName>
</protein>
<dbReference type="SUPFAM" id="SSF47565">
    <property type="entry name" value="Insect pheromone/odorant-binding proteins"/>
    <property type="match status" value="1"/>
</dbReference>
<dbReference type="EMBL" id="KT286774">
    <property type="protein sequence ID" value="ALS31061.1"/>
    <property type="molecule type" value="mRNA"/>
</dbReference>
<dbReference type="InterPro" id="IPR036728">
    <property type="entry name" value="PBP_GOBP_sf"/>
</dbReference>
<accession>A0A0U2VBR9</accession>
<dbReference type="Gene3D" id="1.10.238.20">
    <property type="entry name" value="Pheromone/general odorant binding protein domain"/>
    <property type="match status" value="1"/>
</dbReference>
<sequence>MAHIFKIVTVYILGFMYSVNGESKLMSIMIENLMDCMAQAPENFSLDVCQEMLRDGNDNSLVKYDSCKCLGACTSKKLGIMDANGIGVKSKVEEYIAQLDNEVWRNEAIKILKKCADTPGKNCDLSYNFMVCTMENSSLVRDFVKAMTSGDKSKEEN</sequence>
<feature type="chain" id="PRO_5006832930" evidence="1">
    <location>
        <begin position="22"/>
        <end position="157"/>
    </location>
</feature>
<dbReference type="InterPro" id="IPR006170">
    <property type="entry name" value="PBP/GOBP"/>
</dbReference>
<name>A0A0U2VBR9_9HEMI</name>
<dbReference type="AlphaFoldDB" id="A0A0U2VBR9"/>
<dbReference type="Pfam" id="PF01395">
    <property type="entry name" value="PBP_GOBP"/>
    <property type="match status" value="1"/>
</dbReference>